<dbReference type="Gene3D" id="3.40.1160.10">
    <property type="entry name" value="Acetylglutamate kinase-like"/>
    <property type="match status" value="1"/>
</dbReference>
<keyword evidence="7 10" id="KW-0067">ATP-binding</keyword>
<evidence type="ECO:0000313" key="14">
    <source>
        <dbReference type="EMBL" id="AKH97934.1"/>
    </source>
</evidence>
<dbReference type="CDD" id="cd04241">
    <property type="entry name" value="AAK_FomA-like"/>
    <property type="match status" value="1"/>
</dbReference>
<dbReference type="STRING" id="1604004.HLASA_1438"/>
<dbReference type="NCBIfam" id="NF040647">
    <property type="entry name" value="IPPK_Arch"/>
    <property type="match status" value="1"/>
</dbReference>
<dbReference type="PIRSF" id="PIRSF016496">
    <property type="entry name" value="Kin_FomA"/>
    <property type="match status" value="1"/>
</dbReference>
<reference evidence="14 17" key="1">
    <citation type="journal article" date="2015" name="ISME J.">
        <title>Elemental sulfur and acetate can support life of a novel strictly anaerobic haloarchaeon.</title>
        <authorList>
            <person name="Sorokin D.Y."/>
            <person name="Kublanov I.V."/>
            <person name="Gavrilov S.N."/>
            <person name="Rojo D."/>
            <person name="Roman P."/>
            <person name="Golyshin P.N."/>
            <person name="Slepak V.Z."/>
            <person name="Smedile F."/>
            <person name="Ferrer M."/>
            <person name="Messina E."/>
            <person name="La Cono V."/>
            <person name="Yakimov M.M."/>
        </authorList>
    </citation>
    <scope>NUCLEOTIDE SEQUENCE [LARGE SCALE GENOMIC DNA]</scope>
    <source>
        <strain evidence="14 17">HSR2</strain>
    </source>
</reference>
<evidence type="ECO:0000256" key="5">
    <source>
        <dbReference type="ARBA" id="ARBA00022741"/>
    </source>
</evidence>
<evidence type="ECO:0000256" key="2">
    <source>
        <dbReference type="ARBA" id="ARBA00012908"/>
    </source>
</evidence>
<dbReference type="EMBL" id="CP008874">
    <property type="protein sequence ID" value="AKH97934.1"/>
    <property type="molecule type" value="Genomic_DNA"/>
</dbReference>
<dbReference type="PANTHER" id="PTHR43654:SF1">
    <property type="entry name" value="ISOPENTENYL PHOSPHATE KINASE"/>
    <property type="match status" value="1"/>
</dbReference>
<comment type="function">
    <text evidence="10">Catalyzes the phosphorylation of isopentenyl phosphate (IP) to isopentenyl diphosphate (IPP). Functions in an alternate mevalonate (MVA) pathway leading to IPP, a key precursor for the biosynthesis of isoprenoid compounds such as archaeal membrane lipids.</text>
</comment>
<organism evidence="14 17">
    <name type="scientific">Halanaeroarchaeum sulfurireducens</name>
    <dbReference type="NCBI Taxonomy" id="1604004"/>
    <lineage>
        <taxon>Archaea</taxon>
        <taxon>Methanobacteriati</taxon>
        <taxon>Methanobacteriota</taxon>
        <taxon>Stenosarchaea group</taxon>
        <taxon>Halobacteria</taxon>
        <taxon>Halobacteriales</taxon>
        <taxon>Halobacteriaceae</taxon>
        <taxon>Halanaeroarchaeum</taxon>
    </lineage>
</organism>
<protein>
    <recommendedName>
        <fullName evidence="3 10">Isopentenyl phosphate kinase</fullName>
        <shortName evidence="10">IPK</shortName>
        <ecNumber evidence="2 10">2.7.4.26</ecNumber>
    </recommendedName>
</protein>
<dbReference type="OrthoDB" id="15328at2157"/>
<dbReference type="GO" id="GO:0016301">
    <property type="term" value="F:kinase activity"/>
    <property type="evidence" value="ECO:0007669"/>
    <property type="project" value="UniProtKB-KW"/>
</dbReference>
<feature type="binding site" evidence="11">
    <location>
        <position position="207"/>
    </location>
    <ligand>
        <name>ATP</name>
        <dbReference type="ChEBI" id="CHEBI:30616"/>
    </ligand>
</feature>
<evidence type="ECO:0000313" key="16">
    <source>
        <dbReference type="Proteomes" id="UP000060390"/>
    </source>
</evidence>
<dbReference type="KEGG" id="hsf:HLASA_1438"/>
<reference evidence="16" key="2">
    <citation type="submission" date="2015-05" db="EMBL/GenBank/DDBJ databases">
        <title>Complete genome sequence of Halanaeroarchaeum sulfurireducens type strain M27-SA2, a sulfate-reducer haloarchaeon from marine anoxic lake Medee.</title>
        <authorList>
            <person name="Messina E."/>
            <person name="Kublanov I.V."/>
            <person name="Toshchakov S."/>
            <person name="Arcadi E."/>
            <person name="La Spada G."/>
            <person name="La Cono V."/>
            <person name="Yakimov M.M."/>
        </authorList>
    </citation>
    <scope>NUCLEOTIDE SEQUENCE [LARGE SCALE GENOMIC DNA]</scope>
    <source>
        <strain evidence="16">M27-SA2</strain>
    </source>
</reference>
<dbReference type="AlphaFoldDB" id="A0A0F7PE94"/>
<dbReference type="EMBL" id="CP011564">
    <property type="protein sequence ID" value="ALG82328.1"/>
    <property type="molecule type" value="Genomic_DNA"/>
</dbReference>
<keyword evidence="4 10" id="KW-0808">Transferase</keyword>
<dbReference type="GO" id="GO:0005524">
    <property type="term" value="F:ATP binding"/>
    <property type="evidence" value="ECO:0007669"/>
    <property type="project" value="UniProtKB-KW"/>
</dbReference>
<dbReference type="GO" id="GO:0016114">
    <property type="term" value="P:terpenoid biosynthetic process"/>
    <property type="evidence" value="ECO:0007669"/>
    <property type="project" value="TreeGrafter"/>
</dbReference>
<comment type="catalytic activity">
    <reaction evidence="9 10">
        <text>isopentenyl phosphate + ATP = isopentenyl diphosphate + ADP</text>
        <dbReference type="Rhea" id="RHEA:33963"/>
        <dbReference type="ChEBI" id="CHEBI:30616"/>
        <dbReference type="ChEBI" id="CHEBI:65078"/>
        <dbReference type="ChEBI" id="CHEBI:128769"/>
        <dbReference type="ChEBI" id="CHEBI:456216"/>
        <dbReference type="EC" id="2.7.4.26"/>
    </reaction>
</comment>
<evidence type="ECO:0000256" key="3">
    <source>
        <dbReference type="ARBA" id="ARBA00017267"/>
    </source>
</evidence>
<evidence type="ECO:0000313" key="15">
    <source>
        <dbReference type="EMBL" id="ALG82328.1"/>
    </source>
</evidence>
<comment type="subunit">
    <text evidence="10">Homodimer.</text>
</comment>
<evidence type="ECO:0000313" key="17">
    <source>
        <dbReference type="Proteomes" id="UP000069906"/>
    </source>
</evidence>
<dbReference type="Proteomes" id="UP000060390">
    <property type="component" value="Chromosome"/>
</dbReference>
<proteinExistence type="inferred from homology"/>
<feature type="domain" description="Aspartate/glutamate/uridylate kinase" evidence="13">
    <location>
        <begin position="1"/>
        <end position="218"/>
    </location>
</feature>
<keyword evidence="8" id="KW-0414">Isoprene biosynthesis</keyword>
<feature type="site" description="Transition state stabilizer" evidence="12">
    <location>
        <position position="15"/>
    </location>
</feature>
<sequence length="247" mass="24888">MTTILKLGGSVVTDKDRRETVDDAALANAADAIAEADTEGLVVVHGGGSFGHPNAADRNVSATEGTTDAADVRAIHRAMGELLTTVTDELGAAGVPAVPVRPLSAGYRTVAGDVELSTETIAMMLEEGFVPILHGDVFATAGRGATIVSGDELVVALAAELDAERIGVCSTVPGVLDDEGDVVPTIERYAEAETVLGGSGSTDVTGGMAAKVESLLDATAPAYVFGLEDIGPFLSGAEAGTRIGPSP</sequence>
<evidence type="ECO:0000256" key="7">
    <source>
        <dbReference type="ARBA" id="ARBA00022840"/>
    </source>
</evidence>
<comment type="similarity">
    <text evidence="1 10">Belongs to the isopentenyl phosphate kinase family.</text>
</comment>
<evidence type="ECO:0000259" key="13">
    <source>
        <dbReference type="Pfam" id="PF00696"/>
    </source>
</evidence>
<dbReference type="InterPro" id="IPR024192">
    <property type="entry name" value="Fosfomycin_R_FomA-type"/>
</dbReference>
<dbReference type="InterPro" id="IPR036393">
    <property type="entry name" value="AceGlu_kinase-like_sf"/>
</dbReference>
<evidence type="ECO:0000256" key="11">
    <source>
        <dbReference type="PIRSR" id="PIRSR016496-1"/>
    </source>
</evidence>
<gene>
    <name evidence="15" type="ORF">HLASA_1438</name>
    <name evidence="14" type="ORF">HLASF_1451</name>
</gene>
<dbReference type="GO" id="GO:0102043">
    <property type="term" value="F:isopentenyl phosphate kinase activity"/>
    <property type="evidence" value="ECO:0007669"/>
    <property type="project" value="UniProtKB-EC"/>
</dbReference>
<evidence type="ECO:0000256" key="9">
    <source>
        <dbReference type="ARBA" id="ARBA00049063"/>
    </source>
</evidence>
<evidence type="ECO:0000256" key="1">
    <source>
        <dbReference type="ARBA" id="ARBA00010540"/>
    </source>
</evidence>
<evidence type="ECO:0000256" key="6">
    <source>
        <dbReference type="ARBA" id="ARBA00022777"/>
    </source>
</evidence>
<dbReference type="HOGENOM" id="CLU_070213_0_0_2"/>
<dbReference type="EC" id="2.7.4.26" evidence="2 10"/>
<reference evidence="15 16" key="3">
    <citation type="journal article" date="2016" name="Stand. Genomic Sci.">
        <title>Complete genome sequence of 'Halanaeroarchaeum sulfurireducens' M27-SA2, a sulfur-reducing and acetate-oxidizing haloarchaeon from the deep-sea hypersaline anoxic lake Medee.</title>
        <authorList>
            <person name="Messina E."/>
            <person name="Sorokin D.Y."/>
            <person name="Kublanov I.V."/>
            <person name="Toshchakov S."/>
            <person name="Lopatina A."/>
            <person name="Arcadi E."/>
            <person name="Smedile F."/>
            <person name="La Spada G."/>
            <person name="La Cono V."/>
            <person name="Yakimov M.M."/>
        </authorList>
    </citation>
    <scope>NUCLEOTIDE SEQUENCE [LARGE SCALE GENOMIC DNA]</scope>
    <source>
        <strain evidence="15 16">M27-SA2</strain>
    </source>
</reference>
<accession>A0A0F7PE94</accession>
<evidence type="ECO:0000256" key="10">
    <source>
        <dbReference type="PIRNR" id="PIRNR016496"/>
    </source>
</evidence>
<feature type="binding site" evidence="11">
    <location>
        <position position="150"/>
    </location>
    <ligand>
        <name>substrate</name>
    </ligand>
</feature>
<feature type="binding site" evidence="11">
    <location>
        <position position="211"/>
    </location>
    <ligand>
        <name>ATP</name>
        <dbReference type="ChEBI" id="CHEBI:30616"/>
    </ligand>
</feature>
<dbReference type="SUPFAM" id="SSF53633">
    <property type="entry name" value="Carbamate kinase-like"/>
    <property type="match status" value="1"/>
</dbReference>
<keyword evidence="5 10" id="KW-0547">Nucleotide-binding</keyword>
<dbReference type="PANTHER" id="PTHR43654">
    <property type="entry name" value="GLUTAMATE 5-KINASE"/>
    <property type="match status" value="1"/>
</dbReference>
<dbReference type="KEGG" id="hsu:HLASF_1451"/>
<dbReference type="InterPro" id="IPR001048">
    <property type="entry name" value="Asp/Glu/Uridylate_kinase"/>
</dbReference>
<keyword evidence="6 10" id="KW-0418">Kinase</keyword>
<evidence type="ECO:0000256" key="8">
    <source>
        <dbReference type="ARBA" id="ARBA00023229"/>
    </source>
</evidence>
<feature type="binding site" evidence="11">
    <location>
        <position position="48"/>
    </location>
    <ligand>
        <name>ATP</name>
        <dbReference type="ChEBI" id="CHEBI:30616"/>
    </ligand>
</feature>
<dbReference type="Proteomes" id="UP000069906">
    <property type="component" value="Chromosome"/>
</dbReference>
<feature type="binding site" evidence="11">
    <location>
        <position position="52"/>
    </location>
    <ligand>
        <name>substrate</name>
    </ligand>
</feature>
<dbReference type="GO" id="GO:0005829">
    <property type="term" value="C:cytosol"/>
    <property type="evidence" value="ECO:0007669"/>
    <property type="project" value="TreeGrafter"/>
</dbReference>
<dbReference type="GeneID" id="26010781"/>
<feature type="binding site" evidence="11">
    <location>
        <position position="47"/>
    </location>
    <ligand>
        <name>substrate</name>
    </ligand>
</feature>
<evidence type="ECO:0000256" key="12">
    <source>
        <dbReference type="PIRSR" id="PIRSR016496-2"/>
    </source>
</evidence>
<name>A0A0F7PE94_9EURY</name>
<feature type="binding site" evidence="11">
    <location>
        <begin position="6"/>
        <end position="10"/>
    </location>
    <ligand>
        <name>ATP</name>
        <dbReference type="ChEBI" id="CHEBI:30616"/>
    </ligand>
</feature>
<dbReference type="Pfam" id="PF00696">
    <property type="entry name" value="AA_kinase"/>
    <property type="match status" value="1"/>
</dbReference>
<dbReference type="PATRIC" id="fig|1604004.4.peg.1517"/>
<dbReference type="RefSeq" id="WP_050048643.1">
    <property type="nucleotide sequence ID" value="NZ_CP008874.1"/>
</dbReference>
<evidence type="ECO:0000256" key="4">
    <source>
        <dbReference type="ARBA" id="ARBA00022679"/>
    </source>
</evidence>
<keyword evidence="17" id="KW-1185">Reference proteome</keyword>